<accession>A0A0F9KP36</accession>
<sequence>GRPVFRMVNMVDRPDLDKEKNYLGGVDGAEGVRGGDNHCFAMIDPSPKARVVYEHVSNEPIDVFCKRVKEMCSDYKIRLGVEKNGVGVAHVNKLIELGVSFTSWDTTASSRPVLISELEESYRKDELLETYLEAKNELLDMFYDDKNKPVHPANKHDDRVFARGIAWQMRKGGEPTLRLL</sequence>
<organism evidence="1">
    <name type="scientific">marine sediment metagenome</name>
    <dbReference type="NCBI Taxonomy" id="412755"/>
    <lineage>
        <taxon>unclassified sequences</taxon>
        <taxon>metagenomes</taxon>
        <taxon>ecological metagenomes</taxon>
    </lineage>
</organism>
<gene>
    <name evidence="1" type="ORF">LCGC14_1679520</name>
</gene>
<reference evidence="1" key="1">
    <citation type="journal article" date="2015" name="Nature">
        <title>Complex archaea that bridge the gap between prokaryotes and eukaryotes.</title>
        <authorList>
            <person name="Spang A."/>
            <person name="Saw J.H."/>
            <person name="Jorgensen S.L."/>
            <person name="Zaremba-Niedzwiedzka K."/>
            <person name="Martijn J."/>
            <person name="Lind A.E."/>
            <person name="van Eijk R."/>
            <person name="Schleper C."/>
            <person name="Guy L."/>
            <person name="Ettema T.J."/>
        </authorList>
    </citation>
    <scope>NUCLEOTIDE SEQUENCE</scope>
</reference>
<dbReference type="EMBL" id="LAZR01014533">
    <property type="protein sequence ID" value="KKM17060.1"/>
    <property type="molecule type" value="Genomic_DNA"/>
</dbReference>
<name>A0A0F9KP36_9ZZZZ</name>
<dbReference type="Gene3D" id="3.30.420.240">
    <property type="match status" value="1"/>
</dbReference>
<dbReference type="AlphaFoldDB" id="A0A0F9KP36"/>
<comment type="caution">
    <text evidence="1">The sequence shown here is derived from an EMBL/GenBank/DDBJ whole genome shotgun (WGS) entry which is preliminary data.</text>
</comment>
<protein>
    <recommendedName>
        <fullName evidence="2">Terminase large subunit gp17-like C-terminal domain-containing protein</fullName>
    </recommendedName>
</protein>
<evidence type="ECO:0000313" key="1">
    <source>
        <dbReference type="EMBL" id="KKM17060.1"/>
    </source>
</evidence>
<evidence type="ECO:0008006" key="2">
    <source>
        <dbReference type="Google" id="ProtNLM"/>
    </source>
</evidence>
<feature type="non-terminal residue" evidence="1">
    <location>
        <position position="1"/>
    </location>
</feature>
<proteinExistence type="predicted"/>